<proteinExistence type="predicted"/>
<evidence type="ECO:0000313" key="2">
    <source>
        <dbReference type="Proteomes" id="UP001143391"/>
    </source>
</evidence>
<keyword evidence="2" id="KW-1185">Reference proteome</keyword>
<organism evidence="1 2">
    <name type="scientific">Marinobacter iranensis</name>
    <dbReference type="NCBI Taxonomy" id="2962607"/>
    <lineage>
        <taxon>Bacteria</taxon>
        <taxon>Pseudomonadati</taxon>
        <taxon>Pseudomonadota</taxon>
        <taxon>Gammaproteobacteria</taxon>
        <taxon>Pseudomonadales</taxon>
        <taxon>Marinobacteraceae</taxon>
        <taxon>Marinobacter</taxon>
    </lineage>
</organism>
<gene>
    <name evidence="1" type="ORF">NLU14_12665</name>
</gene>
<protein>
    <submittedName>
        <fullName evidence="1">Uncharacterized protein</fullName>
    </submittedName>
</protein>
<dbReference type="Proteomes" id="UP001143391">
    <property type="component" value="Unassembled WGS sequence"/>
</dbReference>
<comment type="caution">
    <text evidence="1">The sequence shown here is derived from an EMBL/GenBank/DDBJ whole genome shotgun (WGS) entry which is preliminary data.</text>
</comment>
<name>A0ABT5YBM7_9GAMM</name>
<accession>A0ABT5YBM7</accession>
<reference evidence="1" key="1">
    <citation type="submission" date="2022-07" db="EMBL/GenBank/DDBJ databases">
        <title>Marinobacter iranensis a new bacterium isolate from a hipersaline lake in Iran.</title>
        <authorList>
            <person name="Mohammad A.M.A."/>
            <person name="Cristina S.-P."/>
            <person name="Antonio V."/>
        </authorList>
    </citation>
    <scope>NUCLEOTIDE SEQUENCE</scope>
    <source>
        <strain evidence="1">71-i</strain>
    </source>
</reference>
<dbReference type="RefSeq" id="WP_275707059.1">
    <property type="nucleotide sequence ID" value="NZ_JANCMW010000007.1"/>
</dbReference>
<sequence length="98" mass="10820">MTALNRLLPCSPTAAPLASSKDLLGVGQNPGLAPVPASIARKWLENLGFVVRQVLPGHWIVTHSAPLPELHFYSVPELSQFAVHRAHRYAKTFKRERS</sequence>
<evidence type="ECO:0000313" key="1">
    <source>
        <dbReference type="EMBL" id="MDF0751078.1"/>
    </source>
</evidence>
<dbReference type="EMBL" id="JANCMW010000007">
    <property type="protein sequence ID" value="MDF0751078.1"/>
    <property type="molecule type" value="Genomic_DNA"/>
</dbReference>